<sequence>MNIEVLVVDDDIRIANIHEKFINKIEGFTTVGISNDVEETKIWLETLKPDLVLLDIYFPEKLGTELIEYIKKKKLPVDIILITAASEVDIVKMAYNSGVVDFLLKPLTFQQFKECLERYRAKKILLSSNTKLSKEDINKLWNNTSTTIKELNPKGIDEVTKEKILNYLKTTKEGITAEGLAKNLGLSRSTARRYLEFLYNEGIIKVEYLYGKIGRPERYYTFIG</sequence>
<dbReference type="Proteomes" id="UP000557217">
    <property type="component" value="Unassembled WGS sequence"/>
</dbReference>
<keyword evidence="7 9" id="KW-0010">Activator</keyword>
<dbReference type="PROSITE" id="PS50110">
    <property type="entry name" value="RESPONSE_REGULATORY"/>
    <property type="match status" value="1"/>
</dbReference>
<feature type="domain" description="Response regulatory" evidence="11">
    <location>
        <begin position="4"/>
        <end position="120"/>
    </location>
</feature>
<dbReference type="InterPro" id="IPR036390">
    <property type="entry name" value="WH_DNA-bd_sf"/>
</dbReference>
<dbReference type="CDD" id="cd00090">
    <property type="entry name" value="HTH_ARSR"/>
    <property type="match status" value="1"/>
</dbReference>
<dbReference type="Gene3D" id="3.40.50.2300">
    <property type="match status" value="1"/>
</dbReference>
<dbReference type="InterPro" id="IPR051271">
    <property type="entry name" value="2C-system_Tx_regulators"/>
</dbReference>
<dbReference type="EMBL" id="JACHGZ010000039">
    <property type="protein sequence ID" value="MBB5150130.1"/>
    <property type="molecule type" value="Genomic_DNA"/>
</dbReference>
<dbReference type="Gene3D" id="1.10.10.10">
    <property type="entry name" value="Winged helix-like DNA-binding domain superfamily/Winged helix DNA-binding domain"/>
    <property type="match status" value="1"/>
</dbReference>
<evidence type="ECO:0000313" key="12">
    <source>
        <dbReference type="EMBL" id="MBB5150130.1"/>
    </source>
</evidence>
<dbReference type="SUPFAM" id="SSF46785">
    <property type="entry name" value="Winged helix' DNA-binding domain"/>
    <property type="match status" value="1"/>
</dbReference>
<dbReference type="GO" id="GO:0003677">
    <property type="term" value="F:DNA binding"/>
    <property type="evidence" value="ECO:0007669"/>
    <property type="project" value="UniProtKB-KW"/>
</dbReference>
<evidence type="ECO:0000256" key="8">
    <source>
        <dbReference type="ARBA" id="ARBA00023163"/>
    </source>
</evidence>
<proteinExistence type="predicted"/>
<dbReference type="RefSeq" id="WP_096550084.1">
    <property type="nucleotide sequence ID" value="NZ_AP018335.1"/>
</dbReference>
<keyword evidence="13" id="KW-1185">Reference proteome</keyword>
<dbReference type="InterPro" id="IPR001789">
    <property type="entry name" value="Sig_transdc_resp-reg_receiver"/>
</dbReference>
<keyword evidence="8 9" id="KW-0804">Transcription</keyword>
<evidence type="ECO:0000256" key="3">
    <source>
        <dbReference type="ARBA" id="ARBA00022553"/>
    </source>
</evidence>
<dbReference type="GO" id="GO:0000156">
    <property type="term" value="F:phosphorelay response regulator activity"/>
    <property type="evidence" value="ECO:0007669"/>
    <property type="project" value="TreeGrafter"/>
</dbReference>
<dbReference type="Pfam" id="PF20714">
    <property type="entry name" value="HTH_64"/>
    <property type="match status" value="1"/>
</dbReference>
<evidence type="ECO:0000259" key="11">
    <source>
        <dbReference type="PROSITE" id="PS50110"/>
    </source>
</evidence>
<organism evidence="12 13">
    <name type="scientific">Ureibacillus thermosphaericus</name>
    <dbReference type="NCBI Taxonomy" id="51173"/>
    <lineage>
        <taxon>Bacteria</taxon>
        <taxon>Bacillati</taxon>
        <taxon>Bacillota</taxon>
        <taxon>Bacilli</taxon>
        <taxon>Bacillales</taxon>
        <taxon>Caryophanaceae</taxon>
        <taxon>Ureibacillus</taxon>
    </lineage>
</organism>
<dbReference type="AlphaFoldDB" id="A0A840PW72"/>
<dbReference type="InterPro" id="IPR048714">
    <property type="entry name" value="DpiA-like_HTH"/>
</dbReference>
<dbReference type="InterPro" id="IPR011006">
    <property type="entry name" value="CheY-like_superfamily"/>
</dbReference>
<feature type="modified residue" description="4-aspartylphosphate" evidence="10">
    <location>
        <position position="55"/>
    </location>
</feature>
<gene>
    <name evidence="12" type="ORF">HNR36_002530</name>
</gene>
<keyword evidence="2 9" id="KW-0963">Cytoplasm</keyword>
<dbReference type="GO" id="GO:0003700">
    <property type="term" value="F:DNA-binding transcription factor activity"/>
    <property type="evidence" value="ECO:0007669"/>
    <property type="project" value="InterPro"/>
</dbReference>
<evidence type="ECO:0000256" key="4">
    <source>
        <dbReference type="ARBA" id="ARBA00023012"/>
    </source>
</evidence>
<accession>A0A840PW72</accession>
<evidence type="ECO:0000313" key="13">
    <source>
        <dbReference type="Proteomes" id="UP000557217"/>
    </source>
</evidence>
<dbReference type="InterPro" id="IPR011991">
    <property type="entry name" value="ArsR-like_HTH"/>
</dbReference>
<evidence type="ECO:0000256" key="6">
    <source>
        <dbReference type="ARBA" id="ARBA00023125"/>
    </source>
</evidence>
<protein>
    <recommendedName>
        <fullName evidence="9">Transcriptional regulatory protein</fullName>
    </recommendedName>
</protein>
<evidence type="ECO:0000256" key="9">
    <source>
        <dbReference type="PIRNR" id="PIRNR006171"/>
    </source>
</evidence>
<dbReference type="PIRSF" id="PIRSF006171">
    <property type="entry name" value="RR_citrat_malat"/>
    <property type="match status" value="1"/>
</dbReference>
<reference evidence="12 13" key="1">
    <citation type="submission" date="2020-08" db="EMBL/GenBank/DDBJ databases">
        <title>Genomic Encyclopedia of Type Strains, Phase IV (KMG-IV): sequencing the most valuable type-strain genomes for metagenomic binning, comparative biology and taxonomic classification.</title>
        <authorList>
            <person name="Goeker M."/>
        </authorList>
    </citation>
    <scope>NUCLEOTIDE SEQUENCE [LARGE SCALE GENOMIC DNA]</scope>
    <source>
        <strain evidence="12 13">DSM 10633</strain>
    </source>
</reference>
<keyword evidence="4 9" id="KW-0902">Two-component regulatory system</keyword>
<dbReference type="Pfam" id="PF00072">
    <property type="entry name" value="Response_reg"/>
    <property type="match status" value="1"/>
</dbReference>
<keyword evidence="6 9" id="KW-0238">DNA-binding</keyword>
<dbReference type="GO" id="GO:0005737">
    <property type="term" value="C:cytoplasm"/>
    <property type="evidence" value="ECO:0007669"/>
    <property type="project" value="UniProtKB-SubCell"/>
</dbReference>
<name>A0A840PW72_URETH</name>
<dbReference type="PANTHER" id="PTHR45526:SF6">
    <property type="entry name" value="TRANSCRIPTIONAL REGULATORY PROTEIN CITT"/>
    <property type="match status" value="1"/>
</dbReference>
<evidence type="ECO:0000256" key="10">
    <source>
        <dbReference type="PROSITE-ProRule" id="PRU00169"/>
    </source>
</evidence>
<dbReference type="InterPro" id="IPR036388">
    <property type="entry name" value="WH-like_DNA-bd_sf"/>
</dbReference>
<dbReference type="SMART" id="SM00448">
    <property type="entry name" value="REC"/>
    <property type="match status" value="1"/>
</dbReference>
<evidence type="ECO:0000256" key="7">
    <source>
        <dbReference type="ARBA" id="ARBA00023159"/>
    </source>
</evidence>
<keyword evidence="5 9" id="KW-0805">Transcription regulation</keyword>
<evidence type="ECO:0000256" key="2">
    <source>
        <dbReference type="ARBA" id="ARBA00022490"/>
    </source>
</evidence>
<dbReference type="PANTHER" id="PTHR45526">
    <property type="entry name" value="TRANSCRIPTIONAL REGULATORY PROTEIN DPIA"/>
    <property type="match status" value="1"/>
</dbReference>
<dbReference type="SUPFAM" id="SSF52172">
    <property type="entry name" value="CheY-like"/>
    <property type="match status" value="1"/>
</dbReference>
<evidence type="ECO:0000256" key="5">
    <source>
        <dbReference type="ARBA" id="ARBA00023015"/>
    </source>
</evidence>
<comment type="caution">
    <text evidence="12">The sequence shown here is derived from an EMBL/GenBank/DDBJ whole genome shotgun (WGS) entry which is preliminary data.</text>
</comment>
<evidence type="ECO:0000256" key="1">
    <source>
        <dbReference type="ARBA" id="ARBA00004496"/>
    </source>
</evidence>
<keyword evidence="3 10" id="KW-0597">Phosphoprotein</keyword>
<comment type="subcellular location">
    <subcellularLocation>
        <location evidence="1 9">Cytoplasm</location>
    </subcellularLocation>
</comment>
<dbReference type="InterPro" id="IPR024187">
    <property type="entry name" value="Sig_transdc_resp-reg_cit/mal"/>
</dbReference>